<evidence type="ECO:0000313" key="2">
    <source>
        <dbReference type="Proteomes" id="UP000254535"/>
    </source>
</evidence>
<name>A0A345V625_PSEFL</name>
<accession>A0A345V625</accession>
<dbReference type="Proteomes" id="UP000254535">
    <property type="component" value="Chromosome"/>
</dbReference>
<proteinExistence type="predicted"/>
<reference evidence="1 2" key="1">
    <citation type="submission" date="2017-07" db="EMBL/GenBank/DDBJ databases">
        <title>Genome sequence of Pseudomonas NEP1.</title>
        <authorList>
            <person name="Nascimento F.X."/>
        </authorList>
    </citation>
    <scope>NUCLEOTIDE SEQUENCE [LARGE SCALE GENOMIC DNA]</scope>
    <source>
        <strain evidence="1 2">NEP1</strain>
    </source>
</reference>
<evidence type="ECO:0000313" key="1">
    <source>
        <dbReference type="EMBL" id="AXJ08177.1"/>
    </source>
</evidence>
<organism evidence="1 2">
    <name type="scientific">Pseudomonas fluorescens</name>
    <dbReference type="NCBI Taxonomy" id="294"/>
    <lineage>
        <taxon>Bacteria</taxon>
        <taxon>Pseudomonadati</taxon>
        <taxon>Pseudomonadota</taxon>
        <taxon>Gammaproteobacteria</taxon>
        <taxon>Pseudomonadales</taxon>
        <taxon>Pseudomonadaceae</taxon>
        <taxon>Pseudomonas</taxon>
    </lineage>
</organism>
<dbReference type="EMBL" id="CP022313">
    <property type="protein sequence ID" value="AXJ08177.1"/>
    <property type="molecule type" value="Genomic_DNA"/>
</dbReference>
<gene>
    <name evidence="1" type="ORF">CFN16_25455</name>
</gene>
<dbReference type="AlphaFoldDB" id="A0A345V625"/>
<protein>
    <submittedName>
        <fullName evidence="1">Protein GbcA</fullName>
    </submittedName>
</protein>
<sequence length="51" mass="5676">MRDIHILIATSPQPPGVARREQIAPCRPWIRFRAAPAPHSPPTQTDSLHLA</sequence>